<protein>
    <recommendedName>
        <fullName evidence="1">Carboxymuconolactone decarboxylase-like domain-containing protein</fullName>
    </recommendedName>
</protein>
<proteinExistence type="predicted"/>
<evidence type="ECO:0000313" key="2">
    <source>
        <dbReference type="EMBL" id="MQY26023.1"/>
    </source>
</evidence>
<reference evidence="2 3" key="1">
    <citation type="submission" date="2019-10" db="EMBL/GenBank/DDBJ databases">
        <title>Nocardia macrotermitis sp. nov. and Nocardia aurantia sp. nov., isolated from the gut of fungus growing-termite Macrotermes natalensis.</title>
        <authorList>
            <person name="Benndorf R."/>
            <person name="Schwitalla J."/>
            <person name="Martin K."/>
            <person name="De Beer W."/>
            <person name="Kaster A.-K."/>
            <person name="Vollmers J."/>
            <person name="Poulsen M."/>
            <person name="Beemelmanns C."/>
        </authorList>
    </citation>
    <scope>NUCLEOTIDE SEQUENCE [LARGE SCALE GENOMIC DNA]</scope>
    <source>
        <strain evidence="2 3">RB56</strain>
    </source>
</reference>
<keyword evidence="3" id="KW-1185">Reference proteome</keyword>
<accession>A0A7K0DJN4</accession>
<dbReference type="EMBL" id="WEGI01000003">
    <property type="protein sequence ID" value="MQY26023.1"/>
    <property type="molecule type" value="Genomic_DNA"/>
</dbReference>
<dbReference type="InterPro" id="IPR003779">
    <property type="entry name" value="CMD-like"/>
</dbReference>
<dbReference type="SUPFAM" id="SSF69118">
    <property type="entry name" value="AhpD-like"/>
    <property type="match status" value="1"/>
</dbReference>
<dbReference type="OrthoDB" id="4704294at2"/>
<dbReference type="GO" id="GO:0051920">
    <property type="term" value="F:peroxiredoxin activity"/>
    <property type="evidence" value="ECO:0007669"/>
    <property type="project" value="InterPro"/>
</dbReference>
<evidence type="ECO:0000313" key="3">
    <source>
        <dbReference type="Proteomes" id="UP000431401"/>
    </source>
</evidence>
<feature type="domain" description="Carboxymuconolactone decarboxylase-like" evidence="1">
    <location>
        <begin position="44"/>
        <end position="112"/>
    </location>
</feature>
<evidence type="ECO:0000259" key="1">
    <source>
        <dbReference type="Pfam" id="PF02627"/>
    </source>
</evidence>
<name>A0A7K0DJN4_9NOCA</name>
<gene>
    <name evidence="2" type="ORF">NRB56_15830</name>
</gene>
<sequence length="176" mass="19723">MRLPPLPAEEWDDRTREAFRSLLPRDRRNPEGAGTAMATLARHPDLAAAYLGLGVHLGFRSTLSPRMRELVILRVAHRRRSTYVWAHHAHSAAAAGLTDPEIEAIRAGHLPDPREQALITAVDELDGNSDLTDHTWATLGEFLDEQQRMDLIFTIGCFMMLTVAYNTFGVEPEPDM</sequence>
<organism evidence="2 3">
    <name type="scientific">Nocardia aurantia</name>
    <dbReference type="NCBI Taxonomy" id="2585199"/>
    <lineage>
        <taxon>Bacteria</taxon>
        <taxon>Bacillati</taxon>
        <taxon>Actinomycetota</taxon>
        <taxon>Actinomycetes</taxon>
        <taxon>Mycobacteriales</taxon>
        <taxon>Nocardiaceae</taxon>
        <taxon>Nocardia</taxon>
    </lineage>
</organism>
<dbReference type="RefSeq" id="WP_153339878.1">
    <property type="nucleotide sequence ID" value="NZ_WEGI01000003.1"/>
</dbReference>
<dbReference type="Proteomes" id="UP000431401">
    <property type="component" value="Unassembled WGS sequence"/>
</dbReference>
<dbReference type="Gene3D" id="1.20.1290.10">
    <property type="entry name" value="AhpD-like"/>
    <property type="match status" value="1"/>
</dbReference>
<dbReference type="AlphaFoldDB" id="A0A7K0DJN4"/>
<dbReference type="PANTHER" id="PTHR34846">
    <property type="entry name" value="4-CARBOXYMUCONOLACTONE DECARBOXYLASE FAMILY PROTEIN (AFU_ORTHOLOGUE AFUA_6G11590)"/>
    <property type="match status" value="1"/>
</dbReference>
<dbReference type="PANTHER" id="PTHR34846:SF5">
    <property type="entry name" value="CARBOXYMUCONOLACTONE DECARBOXYLASE-LIKE DOMAIN-CONTAINING PROTEIN"/>
    <property type="match status" value="1"/>
</dbReference>
<dbReference type="Pfam" id="PF02627">
    <property type="entry name" value="CMD"/>
    <property type="match status" value="1"/>
</dbReference>
<dbReference type="InterPro" id="IPR029032">
    <property type="entry name" value="AhpD-like"/>
</dbReference>
<comment type="caution">
    <text evidence="2">The sequence shown here is derived from an EMBL/GenBank/DDBJ whole genome shotgun (WGS) entry which is preliminary data.</text>
</comment>